<gene>
    <name evidence="2" type="ORF">GCM10023196_058700</name>
</gene>
<evidence type="ECO:0000256" key="1">
    <source>
        <dbReference type="SAM" id="SignalP"/>
    </source>
</evidence>
<feature type="signal peptide" evidence="1">
    <location>
        <begin position="1"/>
        <end position="27"/>
    </location>
</feature>
<dbReference type="RefSeq" id="WP_345434319.1">
    <property type="nucleotide sequence ID" value="NZ_BAABHK010000009.1"/>
</dbReference>
<evidence type="ECO:0000313" key="3">
    <source>
        <dbReference type="Proteomes" id="UP001501442"/>
    </source>
</evidence>
<reference evidence="3" key="1">
    <citation type="journal article" date="2019" name="Int. J. Syst. Evol. Microbiol.">
        <title>The Global Catalogue of Microorganisms (GCM) 10K type strain sequencing project: providing services to taxonomists for standard genome sequencing and annotation.</title>
        <authorList>
            <consortium name="The Broad Institute Genomics Platform"/>
            <consortium name="The Broad Institute Genome Sequencing Center for Infectious Disease"/>
            <person name="Wu L."/>
            <person name="Ma J."/>
        </authorList>
    </citation>
    <scope>NUCLEOTIDE SEQUENCE [LARGE SCALE GENOMIC DNA]</scope>
    <source>
        <strain evidence="3">JCM 17939</strain>
    </source>
</reference>
<sequence length="152" mass="16515">MRRFIAAAVTAAAVAVPVAAVGGSAEAATRHHMTVVGPNASSAYPKWYFQGEGNASGVYLVVKAGAYTTVKDRLKPVQGVVLCLQHKLKKGSAKQPWTAVKGVKCKKTDKNGNVTLKLKYPPDRDWYYRVHHAKSAHYVTADSKKIYPDFKG</sequence>
<organism evidence="2 3">
    <name type="scientific">Actinoallomurus vinaceus</name>
    <dbReference type="NCBI Taxonomy" id="1080074"/>
    <lineage>
        <taxon>Bacteria</taxon>
        <taxon>Bacillati</taxon>
        <taxon>Actinomycetota</taxon>
        <taxon>Actinomycetes</taxon>
        <taxon>Streptosporangiales</taxon>
        <taxon>Thermomonosporaceae</taxon>
        <taxon>Actinoallomurus</taxon>
    </lineage>
</organism>
<proteinExistence type="predicted"/>
<dbReference type="Proteomes" id="UP001501442">
    <property type="component" value="Unassembled WGS sequence"/>
</dbReference>
<accession>A0ABP8UI21</accession>
<comment type="caution">
    <text evidence="2">The sequence shown here is derived from an EMBL/GenBank/DDBJ whole genome shotgun (WGS) entry which is preliminary data.</text>
</comment>
<dbReference type="EMBL" id="BAABHK010000009">
    <property type="protein sequence ID" value="GAA4631023.1"/>
    <property type="molecule type" value="Genomic_DNA"/>
</dbReference>
<keyword evidence="3" id="KW-1185">Reference proteome</keyword>
<protein>
    <submittedName>
        <fullName evidence="2">Uncharacterized protein</fullName>
    </submittedName>
</protein>
<keyword evidence="1" id="KW-0732">Signal</keyword>
<name>A0ABP8UI21_9ACTN</name>
<evidence type="ECO:0000313" key="2">
    <source>
        <dbReference type="EMBL" id="GAA4631023.1"/>
    </source>
</evidence>
<feature type="chain" id="PRO_5045985582" evidence="1">
    <location>
        <begin position="28"/>
        <end position="152"/>
    </location>
</feature>